<proteinExistence type="predicted"/>
<name>A0A6B0UY19_IXORI</name>
<dbReference type="AlphaFoldDB" id="A0A6B0UY19"/>
<dbReference type="EMBL" id="GIFC01012479">
    <property type="protein sequence ID" value="MXU94562.1"/>
    <property type="molecule type" value="Transcribed_RNA"/>
</dbReference>
<evidence type="ECO:0000313" key="1">
    <source>
        <dbReference type="EMBL" id="MXU94562.1"/>
    </source>
</evidence>
<reference evidence="1" key="1">
    <citation type="submission" date="2019-12" db="EMBL/GenBank/DDBJ databases">
        <title>An insight into the sialome of adult female Ixodes ricinus ticks feeding for 6 days.</title>
        <authorList>
            <person name="Perner J."/>
            <person name="Ribeiro J.M.C."/>
        </authorList>
    </citation>
    <scope>NUCLEOTIDE SEQUENCE</scope>
    <source>
        <strain evidence="1">Semi-engorged</strain>
        <tissue evidence="1">Salivary glands</tissue>
    </source>
</reference>
<protein>
    <submittedName>
        <fullName evidence="1">Putative secreted protein</fullName>
    </submittedName>
</protein>
<accession>A0A6B0UY19</accession>
<organism evidence="1">
    <name type="scientific">Ixodes ricinus</name>
    <name type="common">Common tick</name>
    <name type="synonym">Acarus ricinus</name>
    <dbReference type="NCBI Taxonomy" id="34613"/>
    <lineage>
        <taxon>Eukaryota</taxon>
        <taxon>Metazoa</taxon>
        <taxon>Ecdysozoa</taxon>
        <taxon>Arthropoda</taxon>
        <taxon>Chelicerata</taxon>
        <taxon>Arachnida</taxon>
        <taxon>Acari</taxon>
        <taxon>Parasitiformes</taxon>
        <taxon>Ixodida</taxon>
        <taxon>Ixodoidea</taxon>
        <taxon>Ixodidae</taxon>
        <taxon>Ixodinae</taxon>
        <taxon>Ixodes</taxon>
    </lineage>
</organism>
<sequence length="165" mass="18493">MVPVWFRARQAISFWWAGMVTGDRELLGSVAERSTSCTLPQRCAGNTIRWRSQLAWGVTCRSPKGLSQVSQENNLDGLLRKDITWICRRLTTKILSLRSLTASTGEGKVNSMTKRLLRSSQMSTARKNGSRCFGSAFRQFKCPKLENFVSTTLKNTSPTQSSIII</sequence>